<evidence type="ECO:0000256" key="2">
    <source>
        <dbReference type="ARBA" id="ARBA00022840"/>
    </source>
</evidence>
<dbReference type="Pfam" id="PF13538">
    <property type="entry name" value="UvrD_C_2"/>
    <property type="match status" value="1"/>
</dbReference>
<evidence type="ECO:0000313" key="4">
    <source>
        <dbReference type="EMBL" id="RXQ90418.1"/>
    </source>
</evidence>
<reference evidence="4 5" key="1">
    <citation type="submission" date="2019-01" db="EMBL/GenBank/DDBJ databases">
        <title>Ancylomarina salipaludis sp. nov., isolated from a salt marsh.</title>
        <authorList>
            <person name="Yoon J.-H."/>
        </authorList>
    </citation>
    <scope>NUCLEOTIDE SEQUENCE [LARGE SCALE GENOMIC DNA]</scope>
    <source>
        <strain evidence="4 5">SHSM-M15</strain>
    </source>
</reference>
<dbReference type="SUPFAM" id="SSF52540">
    <property type="entry name" value="P-loop containing nucleoside triphosphate hydrolases"/>
    <property type="match status" value="1"/>
</dbReference>
<dbReference type="AlphaFoldDB" id="A0A4Q1JKB8"/>
<feature type="domain" description="UvrD-like helicase C-terminal" evidence="3">
    <location>
        <begin position="413"/>
        <end position="464"/>
    </location>
</feature>
<comment type="caution">
    <text evidence="4">The sequence shown here is derived from an EMBL/GenBank/DDBJ whole genome shotgun (WGS) entry which is preliminary data.</text>
</comment>
<dbReference type="InterPro" id="IPR027417">
    <property type="entry name" value="P-loop_NTPase"/>
</dbReference>
<dbReference type="EMBL" id="SAXA01000013">
    <property type="protein sequence ID" value="RXQ90418.1"/>
    <property type="molecule type" value="Genomic_DNA"/>
</dbReference>
<dbReference type="Gene3D" id="3.40.50.300">
    <property type="entry name" value="P-loop containing nucleotide triphosphate hydrolases"/>
    <property type="match status" value="2"/>
</dbReference>
<evidence type="ECO:0000313" key="5">
    <source>
        <dbReference type="Proteomes" id="UP000289703"/>
    </source>
</evidence>
<keyword evidence="5" id="KW-1185">Reference proteome</keyword>
<dbReference type="InterPro" id="IPR050534">
    <property type="entry name" value="Coronavir_polyprotein_1ab"/>
</dbReference>
<dbReference type="Proteomes" id="UP000289703">
    <property type="component" value="Unassembled WGS sequence"/>
</dbReference>
<keyword evidence="1" id="KW-0547">Nucleotide-binding</keyword>
<dbReference type="CDD" id="cd17933">
    <property type="entry name" value="DEXSc_RecD-like"/>
    <property type="match status" value="1"/>
</dbReference>
<accession>A0A4Q1JKB8</accession>
<evidence type="ECO:0000259" key="3">
    <source>
        <dbReference type="Pfam" id="PF13538"/>
    </source>
</evidence>
<evidence type="ECO:0000256" key="1">
    <source>
        <dbReference type="ARBA" id="ARBA00022741"/>
    </source>
</evidence>
<keyword evidence="2" id="KW-0067">ATP-binding</keyword>
<dbReference type="Pfam" id="PF13604">
    <property type="entry name" value="AAA_30"/>
    <property type="match status" value="1"/>
</dbReference>
<dbReference type="GO" id="GO:0003678">
    <property type="term" value="F:DNA helicase activity"/>
    <property type="evidence" value="ECO:0007669"/>
    <property type="project" value="UniProtKB-ARBA"/>
</dbReference>
<proteinExistence type="predicted"/>
<protein>
    <submittedName>
        <fullName evidence="4">DUF2075 domain-containing protein</fullName>
    </submittedName>
</protein>
<name>A0A4Q1JKB8_9BACT</name>
<dbReference type="InterPro" id="IPR027785">
    <property type="entry name" value="UvrD-like_helicase_C"/>
</dbReference>
<dbReference type="CDD" id="cd18809">
    <property type="entry name" value="SF1_C_RecD"/>
    <property type="match status" value="1"/>
</dbReference>
<dbReference type="RefSeq" id="WP_129255215.1">
    <property type="nucleotide sequence ID" value="NZ_SAXA01000013.1"/>
</dbReference>
<sequence length="478" mass="54524">MLKKHISLSICQELKFEPTADQKHAIDELSDFLTSSQNDSLFLLKGYAGTGKTTLVSALVASLSKMEIKTVLLAPTGRAAKVLSHYCGHNAHTIHKKIYRQKSLTDGFGIFNLDRNLSRDTIFLVDEASMISNYSNEASAFGSGCLLDDLIDYVSAGVNCRLILIGDVAQLPPIGIDVSPALDPKELESCYNLTVKEVVLTQVLRQAEESGILKNATELRRMLDENESGYPKLETQRFPDIVRISGAELIEEISSAHYKYGLEETMVLSRSNKRANQYNQGIRNSILYREDEITVGDYLMVVKNNYFWTADVKEIDFIANGDIVEIVRIGKYVELYGFRYVEVSVRFPDYKDLELDTLIMLDTLNIESASLTSEDNKKLFFTISEDYADIHSKKKRFEKVRNNKFFNALQVKFAYAITCHKAQGGQWRAVFVDQGFINEDMLNREYYRWLYTALTRATEKLYLVNFKKEFFPNEEIDL</sequence>
<dbReference type="OrthoDB" id="9803432at2"/>
<gene>
    <name evidence="4" type="ORF">EO244_13510</name>
</gene>
<dbReference type="GO" id="GO:0005524">
    <property type="term" value="F:ATP binding"/>
    <property type="evidence" value="ECO:0007669"/>
    <property type="project" value="UniProtKB-KW"/>
</dbReference>
<organism evidence="4 5">
    <name type="scientific">Ancylomarina salipaludis</name>
    <dbReference type="NCBI Taxonomy" id="2501299"/>
    <lineage>
        <taxon>Bacteria</taxon>
        <taxon>Pseudomonadati</taxon>
        <taxon>Bacteroidota</taxon>
        <taxon>Bacteroidia</taxon>
        <taxon>Marinilabiliales</taxon>
        <taxon>Marinifilaceae</taxon>
        <taxon>Ancylomarina</taxon>
    </lineage>
</organism>
<dbReference type="PANTHER" id="PTHR43788:SF6">
    <property type="entry name" value="DNA HELICASE B"/>
    <property type="match status" value="1"/>
</dbReference>
<dbReference type="PANTHER" id="PTHR43788">
    <property type="entry name" value="DNA2/NAM7 HELICASE FAMILY MEMBER"/>
    <property type="match status" value="1"/>
</dbReference>